<dbReference type="InterPro" id="IPR008271">
    <property type="entry name" value="Ser/Thr_kinase_AS"/>
</dbReference>
<feature type="coiled-coil region" evidence="10">
    <location>
        <begin position="579"/>
        <end position="613"/>
    </location>
</feature>
<dbReference type="CDD" id="cd17039">
    <property type="entry name" value="Ubl_ubiquitin_like"/>
    <property type="match status" value="1"/>
</dbReference>
<dbReference type="PANTHER" id="PTHR22969">
    <property type="entry name" value="IKB KINASE"/>
    <property type="match status" value="1"/>
</dbReference>
<comment type="caution">
    <text evidence="12">The sequence shown here is derived from an EMBL/GenBank/DDBJ whole genome shotgun (WGS) entry which is preliminary data.</text>
</comment>
<dbReference type="OrthoDB" id="267381at2759"/>
<evidence type="ECO:0000256" key="3">
    <source>
        <dbReference type="ARBA" id="ARBA00022490"/>
    </source>
</evidence>
<dbReference type="GO" id="GO:0033209">
    <property type="term" value="P:tumor necrosis factor-mediated signaling pathway"/>
    <property type="evidence" value="ECO:0007669"/>
    <property type="project" value="TreeGrafter"/>
</dbReference>
<keyword evidence="10" id="KW-0175">Coiled coil</keyword>
<dbReference type="InterPro" id="IPR000719">
    <property type="entry name" value="Prot_kinase_dom"/>
</dbReference>
<evidence type="ECO:0000256" key="7">
    <source>
        <dbReference type="ARBA" id="ARBA00022777"/>
    </source>
</evidence>
<dbReference type="AlphaFoldDB" id="A0A8J2HAQ8"/>
<keyword evidence="6" id="KW-0547">Nucleotide-binding</keyword>
<dbReference type="GO" id="GO:0008384">
    <property type="term" value="F:IkappaB kinase activity"/>
    <property type="evidence" value="ECO:0007669"/>
    <property type="project" value="UniProtKB-EC"/>
</dbReference>
<dbReference type="SUPFAM" id="SSF56112">
    <property type="entry name" value="Protein kinase-like (PK-like)"/>
    <property type="match status" value="1"/>
</dbReference>
<evidence type="ECO:0000256" key="4">
    <source>
        <dbReference type="ARBA" id="ARBA00022527"/>
    </source>
</evidence>
<dbReference type="EMBL" id="CAJNRD030001119">
    <property type="protein sequence ID" value="CAG5089603.1"/>
    <property type="molecule type" value="Genomic_DNA"/>
</dbReference>
<dbReference type="GO" id="GO:0045944">
    <property type="term" value="P:positive regulation of transcription by RNA polymerase II"/>
    <property type="evidence" value="ECO:0007669"/>
    <property type="project" value="TreeGrafter"/>
</dbReference>
<dbReference type="PROSITE" id="PS50011">
    <property type="entry name" value="PROTEIN_KINASE_DOM"/>
    <property type="match status" value="1"/>
</dbReference>
<dbReference type="GO" id="GO:0005524">
    <property type="term" value="F:ATP binding"/>
    <property type="evidence" value="ECO:0007669"/>
    <property type="project" value="UniProtKB-KW"/>
</dbReference>
<accession>A0A8J2HAQ8</accession>
<sequence length="668" mass="77717">MSQEWKLIKVLGRGAFGTVELWQNENQNIAIKKCHIDKKILTNKQKERWINEVLIMNKLKHPNIINTNQLPKQFENYNVDNDLPILCMEYCTKGDLRSMLNKCDNVCGVPGKEALKIMHDISSAVEYLHQEKITHRDLKPDNIVLQQIGSNVIYKLIDLGYAKELSDASIAASVVGTLNYLAPELLWKESYSCSVDYWSLGILFYEIITGIRPFLPHMQITTTWMDLIRKKNYKDISARAINDQIVFSQDIDDPCTIPKCIKNDLIEWFRLVLQWDPRRRGKIKEDLVVFSKLKEIFDKKVTELFIVPHYKFESYIVDSNMTIDELKLLIFNKEKIEVNCQSLTDTMGNILDDQSWKKSDVIMVFSNELSLNQTSDQKFYNCINEALAQPRKKFNYYQAKSYCGAIMFFVRKQIEIYRTYILAMSIMIDFSSKKFNSVNNEIEELSSGVEKLVKSLDETKALIKNTEGKTYESFEALKGKIGKFLEQKKKMKKKFDVLAKDKEKFKEFVEINWMEGIEEPLDQAQYLVNTLLIADRNTPRSPFETVQLFFRFLKVREKKLSDQQLVHFQNKITQFLKQLSQLKEVLKSFKALLNNYNEELTKIRQEVEILHEASPACSTSQSKIINTSIDDTDTVIYNSIFIANMLGSLLTEMDSLKSKFADLTKSDE</sequence>
<dbReference type="Proteomes" id="UP000786811">
    <property type="component" value="Unassembled WGS sequence"/>
</dbReference>
<dbReference type="GO" id="GO:0008385">
    <property type="term" value="C:IkappaB kinase complex"/>
    <property type="evidence" value="ECO:0007669"/>
    <property type="project" value="TreeGrafter"/>
</dbReference>
<evidence type="ECO:0000313" key="13">
    <source>
        <dbReference type="Proteomes" id="UP000786811"/>
    </source>
</evidence>
<evidence type="ECO:0000256" key="9">
    <source>
        <dbReference type="ARBA" id="ARBA00048789"/>
    </source>
</evidence>
<dbReference type="PROSITE" id="PS00108">
    <property type="entry name" value="PROTEIN_KINASE_ST"/>
    <property type="match status" value="1"/>
</dbReference>
<keyword evidence="8" id="KW-0067">ATP-binding</keyword>
<proteinExistence type="predicted"/>
<keyword evidence="3" id="KW-0963">Cytoplasm</keyword>
<keyword evidence="7 12" id="KW-0418">Kinase</keyword>
<organism evidence="12 13">
    <name type="scientific">Cotesia congregata</name>
    <name type="common">Parasitoid wasp</name>
    <name type="synonym">Apanteles congregatus</name>
    <dbReference type="NCBI Taxonomy" id="51543"/>
    <lineage>
        <taxon>Eukaryota</taxon>
        <taxon>Metazoa</taxon>
        <taxon>Ecdysozoa</taxon>
        <taxon>Arthropoda</taxon>
        <taxon>Hexapoda</taxon>
        <taxon>Insecta</taxon>
        <taxon>Pterygota</taxon>
        <taxon>Neoptera</taxon>
        <taxon>Endopterygota</taxon>
        <taxon>Hymenoptera</taxon>
        <taxon>Apocrita</taxon>
        <taxon>Ichneumonoidea</taxon>
        <taxon>Braconidae</taxon>
        <taxon>Microgastrinae</taxon>
        <taxon>Cotesia</taxon>
    </lineage>
</organism>
<gene>
    <name evidence="12" type="ORF">HICCMSTLAB_LOCUS5301</name>
</gene>
<keyword evidence="5" id="KW-0808">Transferase</keyword>
<evidence type="ECO:0000256" key="10">
    <source>
        <dbReference type="SAM" id="Coils"/>
    </source>
</evidence>
<reference evidence="12" key="1">
    <citation type="submission" date="2021-04" db="EMBL/GenBank/DDBJ databases">
        <authorList>
            <person name="Chebbi M.A.C M."/>
        </authorList>
    </citation>
    <scope>NUCLEOTIDE SEQUENCE</scope>
</reference>
<dbReference type="Gene3D" id="1.10.510.10">
    <property type="entry name" value="Transferase(Phosphotransferase) domain 1"/>
    <property type="match status" value="1"/>
</dbReference>
<evidence type="ECO:0000256" key="6">
    <source>
        <dbReference type="ARBA" id="ARBA00022741"/>
    </source>
</evidence>
<dbReference type="InterPro" id="IPR011009">
    <property type="entry name" value="Kinase-like_dom_sf"/>
</dbReference>
<evidence type="ECO:0000313" key="12">
    <source>
        <dbReference type="EMBL" id="CAG5089603.1"/>
    </source>
</evidence>
<comment type="subcellular location">
    <subcellularLocation>
        <location evidence="1">Cytoplasm</location>
    </subcellularLocation>
</comment>
<feature type="domain" description="Protein kinase" evidence="11">
    <location>
        <begin position="5"/>
        <end position="297"/>
    </location>
</feature>
<dbReference type="InterPro" id="IPR051180">
    <property type="entry name" value="IKK"/>
</dbReference>
<keyword evidence="4" id="KW-0723">Serine/threonine-protein kinase</keyword>
<dbReference type="InterPro" id="IPR046375">
    <property type="entry name" value="IKBKB_SDD_sf"/>
</dbReference>
<evidence type="ECO:0000259" key="11">
    <source>
        <dbReference type="PROSITE" id="PS50011"/>
    </source>
</evidence>
<dbReference type="EC" id="2.7.11.10" evidence="2"/>
<dbReference type="Gene3D" id="1.20.1270.250">
    <property type="match status" value="1"/>
</dbReference>
<dbReference type="Pfam" id="PF00069">
    <property type="entry name" value="Pkinase"/>
    <property type="match status" value="1"/>
</dbReference>
<dbReference type="PANTHER" id="PTHR22969:SF17">
    <property type="entry name" value="INHIBITOR OF NUCLEAR FACTOR KAPPA-B KINASE SUBUNIT BETA"/>
    <property type="match status" value="1"/>
</dbReference>
<protein>
    <recommendedName>
        <fullName evidence="2">IkappaB kinase</fullName>
        <ecNumber evidence="2">2.7.11.10</ecNumber>
    </recommendedName>
</protein>
<keyword evidence="13" id="KW-1185">Reference proteome</keyword>
<dbReference type="SMART" id="SM00220">
    <property type="entry name" value="S_TKc"/>
    <property type="match status" value="1"/>
</dbReference>
<name>A0A8J2HAQ8_COTCN</name>
<evidence type="ECO:0000256" key="8">
    <source>
        <dbReference type="ARBA" id="ARBA00022840"/>
    </source>
</evidence>
<evidence type="ECO:0000256" key="2">
    <source>
        <dbReference type="ARBA" id="ARBA00012442"/>
    </source>
</evidence>
<evidence type="ECO:0000256" key="5">
    <source>
        <dbReference type="ARBA" id="ARBA00022679"/>
    </source>
</evidence>
<evidence type="ECO:0000256" key="1">
    <source>
        <dbReference type="ARBA" id="ARBA00004496"/>
    </source>
</evidence>
<comment type="catalytic activity">
    <reaction evidence="9">
        <text>L-seryl-[I-kappa-B protein] + ATP = O-phospho-L-seryl-[I-kappa-B protein] + ADP + H(+)</text>
        <dbReference type="Rhea" id="RHEA:19073"/>
        <dbReference type="Rhea" id="RHEA-COMP:13698"/>
        <dbReference type="Rhea" id="RHEA-COMP:13699"/>
        <dbReference type="ChEBI" id="CHEBI:15378"/>
        <dbReference type="ChEBI" id="CHEBI:29999"/>
        <dbReference type="ChEBI" id="CHEBI:30616"/>
        <dbReference type="ChEBI" id="CHEBI:83421"/>
        <dbReference type="ChEBI" id="CHEBI:456216"/>
        <dbReference type="EC" id="2.7.11.10"/>
    </reaction>
</comment>